<keyword evidence="3 8" id="KW-1133">Transmembrane helix</keyword>
<dbReference type="InterPro" id="IPR017452">
    <property type="entry name" value="GPCR_Rhodpsn_7TM"/>
</dbReference>
<comment type="subcellular location">
    <subcellularLocation>
        <location evidence="1">Membrane</location>
        <topology evidence="1">Multi-pass membrane protein</topology>
    </subcellularLocation>
</comment>
<keyword evidence="7" id="KW-0807">Transducer</keyword>
<feature type="transmembrane region" description="Helical" evidence="8">
    <location>
        <begin position="24"/>
        <end position="51"/>
    </location>
</feature>
<feature type="transmembrane region" description="Helical" evidence="8">
    <location>
        <begin position="298"/>
        <end position="319"/>
    </location>
</feature>
<dbReference type="PRINTS" id="PR00237">
    <property type="entry name" value="GPCRRHODOPSN"/>
</dbReference>
<evidence type="ECO:0000256" key="4">
    <source>
        <dbReference type="ARBA" id="ARBA00023040"/>
    </source>
</evidence>
<gene>
    <name evidence="11" type="primary">LOC101864438</name>
</gene>
<evidence type="ECO:0000259" key="9">
    <source>
        <dbReference type="PROSITE" id="PS50262"/>
    </source>
</evidence>
<keyword evidence="2 8" id="KW-0812">Transmembrane</keyword>
<feature type="transmembrane region" description="Helical" evidence="8">
    <location>
        <begin position="258"/>
        <end position="278"/>
    </location>
</feature>
<dbReference type="Proteomes" id="UP000694888">
    <property type="component" value="Unplaced"/>
</dbReference>
<keyword evidence="4" id="KW-0297">G-protein coupled receptor</keyword>
<keyword evidence="10" id="KW-1185">Reference proteome</keyword>
<dbReference type="Pfam" id="PF10324">
    <property type="entry name" value="7TM_GPCR_Srw"/>
    <property type="match status" value="1"/>
</dbReference>
<dbReference type="InterPro" id="IPR000276">
    <property type="entry name" value="GPCR_Rhodpsn"/>
</dbReference>
<keyword evidence="6" id="KW-0675">Receptor</keyword>
<reference evidence="11" key="1">
    <citation type="submission" date="2025-08" db="UniProtKB">
        <authorList>
            <consortium name="RefSeq"/>
        </authorList>
    </citation>
    <scope>IDENTIFICATION</scope>
</reference>
<protein>
    <submittedName>
        <fullName evidence="11">Violet-sensitive opsin-like</fullName>
    </submittedName>
</protein>
<feature type="transmembrane region" description="Helical" evidence="8">
    <location>
        <begin position="199"/>
        <end position="225"/>
    </location>
</feature>
<dbReference type="PANTHER" id="PTHR24243">
    <property type="entry name" value="G-PROTEIN COUPLED RECEPTOR"/>
    <property type="match status" value="1"/>
</dbReference>
<feature type="domain" description="G-protein coupled receptors family 1 profile" evidence="9">
    <location>
        <begin position="44"/>
        <end position="318"/>
    </location>
</feature>
<dbReference type="RefSeq" id="XP_005091349.1">
    <property type="nucleotide sequence ID" value="XM_005091292.1"/>
</dbReference>
<dbReference type="GeneID" id="101864438"/>
<evidence type="ECO:0000256" key="8">
    <source>
        <dbReference type="SAM" id="Phobius"/>
    </source>
</evidence>
<dbReference type="Gene3D" id="1.20.1070.10">
    <property type="entry name" value="Rhodopsin 7-helix transmembrane proteins"/>
    <property type="match status" value="1"/>
</dbReference>
<evidence type="ECO:0000256" key="2">
    <source>
        <dbReference type="ARBA" id="ARBA00022692"/>
    </source>
</evidence>
<name>A0ABM0JDR7_APLCA</name>
<evidence type="ECO:0000256" key="1">
    <source>
        <dbReference type="ARBA" id="ARBA00004141"/>
    </source>
</evidence>
<organism evidence="10 11">
    <name type="scientific">Aplysia californica</name>
    <name type="common">California sea hare</name>
    <dbReference type="NCBI Taxonomy" id="6500"/>
    <lineage>
        <taxon>Eukaryota</taxon>
        <taxon>Metazoa</taxon>
        <taxon>Spiralia</taxon>
        <taxon>Lophotrochozoa</taxon>
        <taxon>Mollusca</taxon>
        <taxon>Gastropoda</taxon>
        <taxon>Heterobranchia</taxon>
        <taxon>Euthyneura</taxon>
        <taxon>Tectipleura</taxon>
        <taxon>Aplysiida</taxon>
        <taxon>Aplysioidea</taxon>
        <taxon>Aplysiidae</taxon>
        <taxon>Aplysia</taxon>
    </lineage>
</organism>
<evidence type="ECO:0000256" key="5">
    <source>
        <dbReference type="ARBA" id="ARBA00023136"/>
    </source>
</evidence>
<evidence type="ECO:0000313" key="10">
    <source>
        <dbReference type="Proteomes" id="UP000694888"/>
    </source>
</evidence>
<keyword evidence="5 8" id="KW-0472">Membrane</keyword>
<accession>A0ABM0JDR7</accession>
<evidence type="ECO:0000256" key="7">
    <source>
        <dbReference type="ARBA" id="ARBA00023224"/>
    </source>
</evidence>
<proteinExistence type="predicted"/>
<sequence length="338" mass="37859">MSNNYTYLSEHDLPGLISDQAKHVFTVVGAVVLADLFCVFGIGANILNIIVFAKQGTVDTVNISLLSLAIGDLGALTTQLWLNICLNPWFEESDIPFISSEIQSQSAGFPNRYFTKVTGWVTAFIMFERCLCIALPLKVKSIITRKLAIVFNVTLFVLLGMTLFPTFYTSYYDWKFVPKRNRTLIGIFYTENRKEVLEISLIITEFLVTFSSFTIVTVCTLVIVIKLIKKAKWRSSASGASIVSGDNMSGKDRSVARMVVVIAAIYIISFTPSTALLTTRAFVPELNFIGRYANLNRVIAVIGMFSEAVASSINIFVYYNMSSKYRKTFDESLCRRKQ</sequence>
<dbReference type="PROSITE" id="PS50262">
    <property type="entry name" value="G_PROTEIN_RECEP_F1_2"/>
    <property type="match status" value="1"/>
</dbReference>
<evidence type="ECO:0000256" key="3">
    <source>
        <dbReference type="ARBA" id="ARBA00022989"/>
    </source>
</evidence>
<dbReference type="SUPFAM" id="SSF81321">
    <property type="entry name" value="Family A G protein-coupled receptor-like"/>
    <property type="match status" value="1"/>
</dbReference>
<evidence type="ECO:0000313" key="11">
    <source>
        <dbReference type="RefSeq" id="XP_005091349.1"/>
    </source>
</evidence>
<feature type="transmembrane region" description="Helical" evidence="8">
    <location>
        <begin position="149"/>
        <end position="168"/>
    </location>
</feature>
<evidence type="ECO:0000256" key="6">
    <source>
        <dbReference type="ARBA" id="ARBA00023170"/>
    </source>
</evidence>
<dbReference type="PANTHER" id="PTHR24243:SF233">
    <property type="entry name" value="THYROTROPIN-RELEASING HORMONE RECEPTOR"/>
    <property type="match status" value="1"/>
</dbReference>
<dbReference type="InterPro" id="IPR019427">
    <property type="entry name" value="7TM_GPCR_serpentine_rcpt_Srw"/>
</dbReference>